<evidence type="ECO:0000313" key="1">
    <source>
        <dbReference type="EMBL" id="MCX3267314.1"/>
    </source>
</evidence>
<dbReference type="RefSeq" id="WP_010599649.1">
    <property type="nucleotide sequence ID" value="NZ_JAPJUH010000007.1"/>
</dbReference>
<dbReference type="AlphaFoldDB" id="A0A9X3IBQ3"/>
<dbReference type="Proteomes" id="UP001142592">
    <property type="component" value="Unassembled WGS sequence"/>
</dbReference>
<dbReference type="EMBL" id="JAPJUH010000007">
    <property type="protein sequence ID" value="MCX3267314.1"/>
    <property type="molecule type" value="Genomic_DNA"/>
</dbReference>
<protein>
    <submittedName>
        <fullName evidence="1">Uncharacterized protein</fullName>
    </submittedName>
</protein>
<gene>
    <name evidence="1" type="ORF">OQZ29_21305</name>
</gene>
<reference evidence="1" key="1">
    <citation type="submission" date="2022-11" db="EMBL/GenBank/DDBJ databases">
        <authorList>
            <person name="Graham C."/>
            <person name="Newman J.D."/>
        </authorList>
    </citation>
    <scope>NUCLEOTIDE SEQUENCE</scope>
    <source>
        <strain evidence="1">DSM 19486</strain>
    </source>
</reference>
<sequence>MASHELARKLLDGRNISVYIPLKGNNSYLEQVEEVEHAVIGSQIYLLGNRKVNGLRIWPKNGA</sequence>
<comment type="caution">
    <text evidence="1">The sequence shown here is derived from an EMBL/GenBank/DDBJ whole genome shotgun (WGS) entry which is preliminary data.</text>
</comment>
<organism evidence="1 2">
    <name type="scientific">Pedobacter agri</name>
    <dbReference type="NCBI Taxonomy" id="454586"/>
    <lineage>
        <taxon>Bacteria</taxon>
        <taxon>Pseudomonadati</taxon>
        <taxon>Bacteroidota</taxon>
        <taxon>Sphingobacteriia</taxon>
        <taxon>Sphingobacteriales</taxon>
        <taxon>Sphingobacteriaceae</taxon>
        <taxon>Pedobacter</taxon>
    </lineage>
</organism>
<proteinExistence type="predicted"/>
<name>A0A9X3IBQ3_9SPHI</name>
<keyword evidence="2" id="KW-1185">Reference proteome</keyword>
<evidence type="ECO:0000313" key="2">
    <source>
        <dbReference type="Proteomes" id="UP001142592"/>
    </source>
</evidence>
<accession>A0A9X3IBQ3</accession>